<evidence type="ECO:0000313" key="3">
    <source>
        <dbReference type="EMBL" id="KZT03665.1"/>
    </source>
</evidence>
<feature type="compositionally biased region" description="Low complexity" evidence="2">
    <location>
        <begin position="175"/>
        <end position="189"/>
    </location>
</feature>
<sequence length="406" mass="44693">MAPVLRSMTPIVEVVIKIQFKGERAGKMGIQKNGEPPTAQFARELHVDFEDASIPLPESFRTYWQSGQIQCVWLTTKNSKKYCSVLQGFDNYTGDSHKIEANSISWMSVSVDGDCISQFSTSKFPTQSTGKAPRPQTLINAARMSTSVLTRPNRPQPHHTSSSSSLPVKPEPAGSPTCPSPISASSTSTIGQQEPSMQKLFKAVNPRIRVRMGDDTCLSSPFGSISPTLTLLPASNPTPAKGDVPSAPKQMLLHAIHLPRDWNTSSDVRNIPGTREGEVHALTRELWDVRRQITALKAREDFIDQRLKYLGAPALTYGEASKSNSPEHKLKTENDELRTQFEQEASARKALENALQEEQSRRLHAEGIVDDVRRECTAPFVVPSLVDAFMRLSQMTGKVLEGGLGS</sequence>
<evidence type="ECO:0000256" key="1">
    <source>
        <dbReference type="SAM" id="Coils"/>
    </source>
</evidence>
<protein>
    <submittedName>
        <fullName evidence="3">Uncharacterized protein</fullName>
    </submittedName>
</protein>
<accession>A0A165CXE3</accession>
<feature type="coiled-coil region" evidence="1">
    <location>
        <begin position="334"/>
        <end position="361"/>
    </location>
</feature>
<dbReference type="AlphaFoldDB" id="A0A165CXE3"/>
<dbReference type="RefSeq" id="XP_040761405.1">
    <property type="nucleotide sequence ID" value="XM_040909546.1"/>
</dbReference>
<evidence type="ECO:0000313" key="4">
    <source>
        <dbReference type="Proteomes" id="UP000076871"/>
    </source>
</evidence>
<evidence type="ECO:0000256" key="2">
    <source>
        <dbReference type="SAM" id="MobiDB-lite"/>
    </source>
</evidence>
<dbReference type="STRING" id="1314785.A0A165CXE3"/>
<dbReference type="Proteomes" id="UP000076871">
    <property type="component" value="Unassembled WGS sequence"/>
</dbReference>
<name>A0A165CXE3_9APHY</name>
<organism evidence="3 4">
    <name type="scientific">Laetiporus sulphureus 93-53</name>
    <dbReference type="NCBI Taxonomy" id="1314785"/>
    <lineage>
        <taxon>Eukaryota</taxon>
        <taxon>Fungi</taxon>
        <taxon>Dikarya</taxon>
        <taxon>Basidiomycota</taxon>
        <taxon>Agaricomycotina</taxon>
        <taxon>Agaricomycetes</taxon>
        <taxon>Polyporales</taxon>
        <taxon>Laetiporus</taxon>
    </lineage>
</organism>
<keyword evidence="1" id="KW-0175">Coiled coil</keyword>
<dbReference type="InParanoid" id="A0A165CXE3"/>
<dbReference type="OrthoDB" id="3070390at2759"/>
<dbReference type="GeneID" id="63826575"/>
<gene>
    <name evidence="3" type="ORF">LAESUDRAFT_728955</name>
</gene>
<proteinExistence type="predicted"/>
<keyword evidence="4" id="KW-1185">Reference proteome</keyword>
<feature type="region of interest" description="Disordered" evidence="2">
    <location>
        <begin position="148"/>
        <end position="197"/>
    </location>
</feature>
<dbReference type="EMBL" id="KV427642">
    <property type="protein sequence ID" value="KZT03665.1"/>
    <property type="molecule type" value="Genomic_DNA"/>
</dbReference>
<reference evidence="3 4" key="1">
    <citation type="journal article" date="2016" name="Mol. Biol. Evol.">
        <title>Comparative Genomics of Early-Diverging Mushroom-Forming Fungi Provides Insights into the Origins of Lignocellulose Decay Capabilities.</title>
        <authorList>
            <person name="Nagy L.G."/>
            <person name="Riley R."/>
            <person name="Tritt A."/>
            <person name="Adam C."/>
            <person name="Daum C."/>
            <person name="Floudas D."/>
            <person name="Sun H."/>
            <person name="Yadav J.S."/>
            <person name="Pangilinan J."/>
            <person name="Larsson K.H."/>
            <person name="Matsuura K."/>
            <person name="Barry K."/>
            <person name="Labutti K."/>
            <person name="Kuo R."/>
            <person name="Ohm R.A."/>
            <person name="Bhattacharya S.S."/>
            <person name="Shirouzu T."/>
            <person name="Yoshinaga Y."/>
            <person name="Martin F.M."/>
            <person name="Grigoriev I.V."/>
            <person name="Hibbett D.S."/>
        </authorList>
    </citation>
    <scope>NUCLEOTIDE SEQUENCE [LARGE SCALE GENOMIC DNA]</scope>
    <source>
        <strain evidence="3 4">93-53</strain>
    </source>
</reference>